<comment type="subcellular location">
    <subcellularLocation>
        <location evidence="1 9">Cell membrane</location>
        <topology evidence="1">Multi-pass membrane protein</topology>
    </subcellularLocation>
    <subcellularLocation>
        <location evidence="9">Bacterial flagellum basal body</location>
    </subcellularLocation>
</comment>
<dbReference type="EMBL" id="CM001377">
    <property type="protein sequence ID" value="EHM09608.1"/>
    <property type="molecule type" value="Genomic_DNA"/>
</dbReference>
<reference evidence="10 11" key="1">
    <citation type="submission" date="2011-10" db="EMBL/GenBank/DDBJ databases">
        <title>The Noncontiguous Finished genome of Thermanaerovibrio velox DSM 12556.</title>
        <authorList>
            <consortium name="US DOE Joint Genome Institute (JGI-PGF)"/>
            <person name="Lucas S."/>
            <person name="Copeland A."/>
            <person name="Lapidus A."/>
            <person name="Glavina del Rio T."/>
            <person name="Dalin E."/>
            <person name="Tice H."/>
            <person name="Bruce D."/>
            <person name="Goodwin L."/>
            <person name="Pitluck S."/>
            <person name="Peters L."/>
            <person name="Mikhailova N."/>
            <person name="Teshima H."/>
            <person name="Kyrpides N."/>
            <person name="Mavromatis K."/>
            <person name="Ivanova N."/>
            <person name="Markowitz V."/>
            <person name="Cheng J.-F."/>
            <person name="Hugenholtz P."/>
            <person name="Woyke T."/>
            <person name="Wu D."/>
            <person name="Spring S."/>
            <person name="Brambilla E.-M."/>
            <person name="Klenk H.-P."/>
            <person name="Eisen J.A."/>
        </authorList>
    </citation>
    <scope>NUCLEOTIDE SEQUENCE [LARGE SCALE GENOMIC DNA]</scope>
    <source>
        <strain evidence="10 11">DSM 12556</strain>
    </source>
</reference>
<sequence>MGTLSVADAFRQALWVSMVSSMPILVIAMLVGLVIGIVQTATSIQEQTLAFIPKILAVFLGLLLLGPWMGRTVLDMTRFLFESLYRFVS</sequence>
<dbReference type="Pfam" id="PF01313">
    <property type="entry name" value="Bac_export_3"/>
    <property type="match status" value="1"/>
</dbReference>
<feature type="transmembrane region" description="Helical" evidence="9">
    <location>
        <begin position="50"/>
        <end position="70"/>
    </location>
</feature>
<dbReference type="GO" id="GO:0009306">
    <property type="term" value="P:protein secretion"/>
    <property type="evidence" value="ECO:0007669"/>
    <property type="project" value="InterPro"/>
</dbReference>
<dbReference type="GO" id="GO:0005886">
    <property type="term" value="C:plasma membrane"/>
    <property type="evidence" value="ECO:0007669"/>
    <property type="project" value="UniProtKB-SubCell"/>
</dbReference>
<evidence type="ECO:0000256" key="7">
    <source>
        <dbReference type="ARBA" id="ARBA00023136"/>
    </source>
</evidence>
<evidence type="ECO:0000313" key="11">
    <source>
        <dbReference type="Proteomes" id="UP000005730"/>
    </source>
</evidence>
<accession>H0UPR1</accession>
<evidence type="ECO:0000313" key="10">
    <source>
        <dbReference type="EMBL" id="EHM09608.1"/>
    </source>
</evidence>
<proteinExistence type="inferred from homology"/>
<keyword evidence="7 9" id="KW-0472">Membrane</keyword>
<evidence type="ECO:0000256" key="2">
    <source>
        <dbReference type="ARBA" id="ARBA00006156"/>
    </source>
</evidence>
<dbReference type="OrthoDB" id="9806440at2"/>
<organism evidence="10 11">
    <name type="scientific">Thermanaerovibrio velox DSM 12556</name>
    <dbReference type="NCBI Taxonomy" id="926567"/>
    <lineage>
        <taxon>Bacteria</taxon>
        <taxon>Thermotogati</taxon>
        <taxon>Synergistota</taxon>
        <taxon>Synergistia</taxon>
        <taxon>Synergistales</taxon>
        <taxon>Synergistaceae</taxon>
        <taxon>Thermanaerovibrio</taxon>
    </lineage>
</organism>
<dbReference type="STRING" id="926567.TheveDRAFT_0444"/>
<keyword evidence="8 9" id="KW-0975">Bacterial flagellum</keyword>
<keyword evidence="4 9" id="KW-1003">Cell membrane</keyword>
<dbReference type="PRINTS" id="PR00952">
    <property type="entry name" value="TYPE3IMQPROT"/>
</dbReference>
<dbReference type="PIRSF" id="PIRSF004669">
    <property type="entry name" value="FliQ"/>
    <property type="match status" value="1"/>
</dbReference>
<dbReference type="AlphaFoldDB" id="H0UPR1"/>
<dbReference type="HOGENOM" id="CLU_164516_2_1_0"/>
<dbReference type="Proteomes" id="UP000005730">
    <property type="component" value="Chromosome"/>
</dbReference>
<comment type="function">
    <text evidence="9">Role in flagellar biosynthesis.</text>
</comment>
<gene>
    <name evidence="9" type="primary">fliQ</name>
    <name evidence="10" type="ORF">TheveDRAFT_0444</name>
</gene>
<dbReference type="InterPro" id="IPR006305">
    <property type="entry name" value="FliQ"/>
</dbReference>
<dbReference type="GO" id="GO:0044780">
    <property type="term" value="P:bacterial-type flagellum assembly"/>
    <property type="evidence" value="ECO:0007669"/>
    <property type="project" value="InterPro"/>
</dbReference>
<evidence type="ECO:0000256" key="9">
    <source>
        <dbReference type="RuleBase" id="RU364090"/>
    </source>
</evidence>
<evidence type="ECO:0000256" key="4">
    <source>
        <dbReference type="ARBA" id="ARBA00022475"/>
    </source>
</evidence>
<keyword evidence="10" id="KW-0969">Cilium</keyword>
<dbReference type="GO" id="GO:0009425">
    <property type="term" value="C:bacterial-type flagellum basal body"/>
    <property type="evidence" value="ECO:0007669"/>
    <property type="project" value="UniProtKB-SubCell"/>
</dbReference>
<keyword evidence="11" id="KW-1185">Reference proteome</keyword>
<feature type="transmembrane region" description="Helical" evidence="9">
    <location>
        <begin position="12"/>
        <end position="38"/>
    </location>
</feature>
<keyword evidence="10" id="KW-0282">Flagellum</keyword>
<protein>
    <recommendedName>
        <fullName evidence="3 9">Flagellar biosynthetic protein FliQ</fullName>
    </recommendedName>
</protein>
<comment type="similarity">
    <text evidence="2 9">Belongs to the FliQ/MopD/SpaQ family.</text>
</comment>
<keyword evidence="5 9" id="KW-0812">Transmembrane</keyword>
<evidence type="ECO:0000256" key="6">
    <source>
        <dbReference type="ARBA" id="ARBA00022989"/>
    </source>
</evidence>
<keyword evidence="10" id="KW-0966">Cell projection</keyword>
<evidence type="ECO:0000256" key="1">
    <source>
        <dbReference type="ARBA" id="ARBA00004651"/>
    </source>
</evidence>
<dbReference type="eggNOG" id="COG1987">
    <property type="taxonomic scope" value="Bacteria"/>
</dbReference>
<dbReference type="PANTHER" id="PTHR34040">
    <property type="entry name" value="FLAGELLAR BIOSYNTHETIC PROTEIN FLIQ"/>
    <property type="match status" value="1"/>
</dbReference>
<dbReference type="NCBIfam" id="TIGR01402">
    <property type="entry name" value="fliQ"/>
    <property type="match status" value="1"/>
</dbReference>
<evidence type="ECO:0000256" key="5">
    <source>
        <dbReference type="ARBA" id="ARBA00022692"/>
    </source>
</evidence>
<evidence type="ECO:0000256" key="8">
    <source>
        <dbReference type="ARBA" id="ARBA00023143"/>
    </source>
</evidence>
<evidence type="ECO:0000256" key="3">
    <source>
        <dbReference type="ARBA" id="ARBA00021718"/>
    </source>
</evidence>
<dbReference type="InterPro" id="IPR002191">
    <property type="entry name" value="Bac_export_3"/>
</dbReference>
<name>H0UPR1_9BACT</name>
<keyword evidence="6 9" id="KW-1133">Transmembrane helix</keyword>
<dbReference type="PANTHER" id="PTHR34040:SF2">
    <property type="entry name" value="FLAGELLAR BIOSYNTHETIC PROTEIN FLIQ"/>
    <property type="match status" value="1"/>
</dbReference>
<dbReference type="RefSeq" id="WP_006583102.1">
    <property type="nucleotide sequence ID" value="NZ_CM001377.1"/>
</dbReference>